<organism evidence="8 9">
    <name type="scientific">Archangium gephyra</name>
    <dbReference type="NCBI Taxonomy" id="48"/>
    <lineage>
        <taxon>Bacteria</taxon>
        <taxon>Pseudomonadati</taxon>
        <taxon>Myxococcota</taxon>
        <taxon>Myxococcia</taxon>
        <taxon>Myxococcales</taxon>
        <taxon>Cystobacterineae</taxon>
        <taxon>Archangiaceae</taxon>
        <taxon>Archangium</taxon>
    </lineage>
</organism>
<dbReference type="Proteomes" id="UP000249061">
    <property type="component" value="Unassembled WGS sequence"/>
</dbReference>
<dbReference type="EMBL" id="QFQP01000006">
    <property type="protein sequence ID" value="PZR15081.1"/>
    <property type="molecule type" value="Genomic_DNA"/>
</dbReference>
<evidence type="ECO:0000256" key="5">
    <source>
        <dbReference type="ARBA" id="ARBA00023136"/>
    </source>
</evidence>
<feature type="domain" description="TonB-dependent receptor plug" evidence="7">
    <location>
        <begin position="24"/>
        <end position="121"/>
    </location>
</feature>
<dbReference type="InterPro" id="IPR039426">
    <property type="entry name" value="TonB-dep_rcpt-like"/>
</dbReference>
<dbReference type="Gene3D" id="2.170.130.10">
    <property type="entry name" value="TonB-dependent receptor, plug domain"/>
    <property type="match status" value="1"/>
</dbReference>
<dbReference type="GO" id="GO:0015344">
    <property type="term" value="F:siderophore uptake transmembrane transporter activity"/>
    <property type="evidence" value="ECO:0007669"/>
    <property type="project" value="TreeGrafter"/>
</dbReference>
<comment type="caution">
    <text evidence="8">The sequence shown here is derived from an EMBL/GenBank/DDBJ whole genome shotgun (WGS) entry which is preliminary data.</text>
</comment>
<dbReference type="PANTHER" id="PTHR30069:SF49">
    <property type="entry name" value="OUTER MEMBRANE PROTEIN C"/>
    <property type="match status" value="1"/>
</dbReference>
<dbReference type="GO" id="GO:0044718">
    <property type="term" value="P:siderophore transmembrane transport"/>
    <property type="evidence" value="ECO:0007669"/>
    <property type="project" value="TreeGrafter"/>
</dbReference>
<dbReference type="PANTHER" id="PTHR30069">
    <property type="entry name" value="TONB-DEPENDENT OUTER MEMBRANE RECEPTOR"/>
    <property type="match status" value="1"/>
</dbReference>
<dbReference type="Gene3D" id="2.40.170.20">
    <property type="entry name" value="TonB-dependent receptor, beta-barrel domain"/>
    <property type="match status" value="1"/>
</dbReference>
<evidence type="ECO:0000256" key="2">
    <source>
        <dbReference type="ARBA" id="ARBA00022448"/>
    </source>
</evidence>
<proteinExistence type="predicted"/>
<keyword evidence="2" id="KW-0813">Transport</keyword>
<dbReference type="InterPro" id="IPR036942">
    <property type="entry name" value="Beta-barrel_TonB_sf"/>
</dbReference>
<keyword evidence="3" id="KW-1134">Transmembrane beta strand</keyword>
<evidence type="ECO:0000313" key="9">
    <source>
        <dbReference type="Proteomes" id="UP000249061"/>
    </source>
</evidence>
<evidence type="ECO:0000259" key="7">
    <source>
        <dbReference type="Pfam" id="PF07715"/>
    </source>
</evidence>
<reference evidence="8 9" key="1">
    <citation type="submission" date="2017-08" db="EMBL/GenBank/DDBJ databases">
        <title>Infants hospitalized years apart are colonized by the same room-sourced microbial strains.</title>
        <authorList>
            <person name="Brooks B."/>
            <person name="Olm M.R."/>
            <person name="Firek B.A."/>
            <person name="Baker R."/>
            <person name="Thomas B.C."/>
            <person name="Morowitz M.J."/>
            <person name="Banfield J.F."/>
        </authorList>
    </citation>
    <scope>NUCLEOTIDE SEQUENCE [LARGE SCALE GENOMIC DNA]</scope>
    <source>
        <strain evidence="8">S2_003_000_R2_14</strain>
    </source>
</reference>
<evidence type="ECO:0000256" key="3">
    <source>
        <dbReference type="ARBA" id="ARBA00022452"/>
    </source>
</evidence>
<keyword evidence="6" id="KW-0998">Cell outer membrane</keyword>
<dbReference type="Pfam" id="PF07715">
    <property type="entry name" value="Plug"/>
    <property type="match status" value="1"/>
</dbReference>
<dbReference type="SUPFAM" id="SSF56935">
    <property type="entry name" value="Porins"/>
    <property type="match status" value="1"/>
</dbReference>
<dbReference type="InterPro" id="IPR037066">
    <property type="entry name" value="Plug_dom_sf"/>
</dbReference>
<dbReference type="InterPro" id="IPR012910">
    <property type="entry name" value="Plug_dom"/>
</dbReference>
<evidence type="ECO:0000256" key="6">
    <source>
        <dbReference type="ARBA" id="ARBA00023237"/>
    </source>
</evidence>
<name>A0A2W5VWQ0_9BACT</name>
<accession>A0A2W5VWQ0</accession>
<keyword evidence="5" id="KW-0472">Membrane</keyword>
<keyword evidence="4" id="KW-0812">Transmembrane</keyword>
<gene>
    <name evidence="8" type="ORF">DI536_09720</name>
</gene>
<protein>
    <submittedName>
        <fullName evidence="8">TonB-dependent receptor</fullName>
    </submittedName>
</protein>
<comment type="subcellular location">
    <subcellularLocation>
        <location evidence="1">Cell outer membrane</location>
        <topology evidence="1">Multi-pass membrane protein</topology>
    </subcellularLocation>
</comment>
<keyword evidence="8" id="KW-0675">Receptor</keyword>
<sequence>MQSRRAPPPAISVGDIDIELGLLGERARRSGNDVLPLAPGVLLQQHGGEGHAPQIYVRGIDAGEGKDLEFRVGGVALNEVSHAHSHGYADTYFIIPEVVRAVRVTEGPFHASQGDFAVAGTLDFELGLARRGVTAAIEYGQFNNLRVTLLWGPGVRDTTFVGATFRQGSGFGPNRAFVNGAAMAQHEFRLPNDVRVKAFAAMSFGQFDQAGVLRLDDVQNGRDFFSTYDANQGGSQQRHLASLESTQKFDDGSWAKQQLFTVVRDQRIRENYTGFSLDVPPIGAPQRGDGVELAYGGVTVGARAEYHRALISTDEAPRAGTEDGPPTLSIGFFGRYDDVTSSSRRLRAEGGAPYLTMFDNQLRVTNLAAWASLRAVIASRVVVQGGLRLDAFLFAVNDLNRPLADRQGERLGSERSDAVGVMPSPRISVEVRLVDGLSWMTAFGLGARSSDGAALSQGELAPFAMVVSAESGFRYVKRGPVGIEARASAFATRVERDLVFEPTTGRNQALGTSNRAGLFGLARVTWLKWLDVNATISYTRGHLPAAGTPWYELFSGPALPYVPRWLGRIEAVGQYDVTLLRERFTLTGGAAFWAIGARPLPLERFAEPVALLDLNARVRWRFLELGVMLDNVFDTRWRQSEFNYASNFSDPGAAPSQLATRHFAAGPPRTWRLSLAITLD</sequence>
<dbReference type="AlphaFoldDB" id="A0A2W5VWQ0"/>
<dbReference type="GO" id="GO:0009279">
    <property type="term" value="C:cell outer membrane"/>
    <property type="evidence" value="ECO:0007669"/>
    <property type="project" value="UniProtKB-SubCell"/>
</dbReference>
<evidence type="ECO:0000256" key="1">
    <source>
        <dbReference type="ARBA" id="ARBA00004571"/>
    </source>
</evidence>
<evidence type="ECO:0000256" key="4">
    <source>
        <dbReference type="ARBA" id="ARBA00022692"/>
    </source>
</evidence>
<evidence type="ECO:0000313" key="8">
    <source>
        <dbReference type="EMBL" id="PZR15081.1"/>
    </source>
</evidence>